<keyword evidence="2" id="KW-0547">Nucleotide-binding</keyword>
<dbReference type="PANTHER" id="PTHR42788">
    <property type="entry name" value="TAURINE IMPORT ATP-BINDING PROTEIN-RELATED"/>
    <property type="match status" value="1"/>
</dbReference>
<dbReference type="PROSITE" id="PS50893">
    <property type="entry name" value="ABC_TRANSPORTER_2"/>
    <property type="match status" value="1"/>
</dbReference>
<evidence type="ECO:0000313" key="5">
    <source>
        <dbReference type="EMBL" id="ADI37948.1"/>
    </source>
</evidence>
<sequence>MTLMIENLTFSFGAIKVIEELSITLQPGTTSALIGASGSGKTTFLKLIAKLLPLSEGRINIEGNCSYLMQEDTLLPWRTVWEHLTLILELQNKEIDRSLLQELLHLLNLEGSENKLPYQLSGGMKRRVSLAQAILREHSLLLMDEPFSSLDIHTREHLFQLLKSIQKKNGSTLLIVTHDYRDAITIADEILWLSNGSIKSRWNITEEIRKDPSQTGQLLHKIRNRTCVPIQQ</sequence>
<organism evidence="5 6">
    <name type="scientific">Waddlia chondrophila (strain ATCC VR-1470 / WSU 86-1044)</name>
    <dbReference type="NCBI Taxonomy" id="716544"/>
    <lineage>
        <taxon>Bacteria</taxon>
        <taxon>Pseudomonadati</taxon>
        <taxon>Chlamydiota</taxon>
        <taxon>Chlamydiia</taxon>
        <taxon>Parachlamydiales</taxon>
        <taxon>Waddliaceae</taxon>
        <taxon>Waddlia</taxon>
    </lineage>
</organism>
<dbReference type="GO" id="GO:0016887">
    <property type="term" value="F:ATP hydrolysis activity"/>
    <property type="evidence" value="ECO:0007669"/>
    <property type="project" value="InterPro"/>
</dbReference>
<keyword evidence="5" id="KW-0378">Hydrolase</keyword>
<dbReference type="InterPro" id="IPR017871">
    <property type="entry name" value="ABC_transporter-like_CS"/>
</dbReference>
<dbReference type="PROSITE" id="PS00211">
    <property type="entry name" value="ABC_TRANSPORTER_1"/>
    <property type="match status" value="1"/>
</dbReference>
<dbReference type="HOGENOM" id="CLU_1217579_0_0_0"/>
<dbReference type="GO" id="GO:0005524">
    <property type="term" value="F:ATP binding"/>
    <property type="evidence" value="ECO:0007669"/>
    <property type="project" value="UniProtKB-KW"/>
</dbReference>
<dbReference type="InterPro" id="IPR003439">
    <property type="entry name" value="ABC_transporter-like_ATP-bd"/>
</dbReference>
<dbReference type="Proteomes" id="UP000001505">
    <property type="component" value="Chromosome"/>
</dbReference>
<dbReference type="eggNOG" id="COG1116">
    <property type="taxonomic scope" value="Bacteria"/>
</dbReference>
<name>D6YUY7_WADCW</name>
<dbReference type="EMBL" id="CP001928">
    <property type="protein sequence ID" value="ADI37948.1"/>
    <property type="molecule type" value="Genomic_DNA"/>
</dbReference>
<dbReference type="PANTHER" id="PTHR42788:SF2">
    <property type="entry name" value="ABC TRANSPORTER ATP-BINDING PROTEIN"/>
    <property type="match status" value="1"/>
</dbReference>
<dbReference type="Pfam" id="PF00005">
    <property type="entry name" value="ABC_tran"/>
    <property type="match status" value="1"/>
</dbReference>
<dbReference type="KEGG" id="wch:wcw_0578"/>
<protein>
    <submittedName>
        <fullName evidence="5">Putative ABC-type transporter, ATPase subunit</fullName>
        <ecNumber evidence="5">3.6.3.-</ecNumber>
    </submittedName>
</protein>
<keyword evidence="6" id="KW-1185">Reference proteome</keyword>
<gene>
    <name evidence="5" type="ordered locus">wcw_0578</name>
</gene>
<evidence type="ECO:0000259" key="4">
    <source>
        <dbReference type="PROSITE" id="PS50893"/>
    </source>
</evidence>
<dbReference type="InterPro" id="IPR050166">
    <property type="entry name" value="ABC_transporter_ATP-bind"/>
</dbReference>
<dbReference type="InterPro" id="IPR027417">
    <property type="entry name" value="P-loop_NTPase"/>
</dbReference>
<reference evidence="5 6" key="1">
    <citation type="journal article" date="2010" name="PLoS ONE">
        <title>The Waddlia genome: a window into chlamydial biology.</title>
        <authorList>
            <person name="Bertelli C."/>
            <person name="Collyn F."/>
            <person name="Croxatto A."/>
            <person name="Ruckert C."/>
            <person name="Polkinghorne A."/>
            <person name="Kebbi-Beghdadi C."/>
            <person name="Goesmann A."/>
            <person name="Vaughan L."/>
            <person name="Greub G."/>
        </authorList>
    </citation>
    <scope>NUCLEOTIDE SEQUENCE [LARGE SCALE GENOMIC DNA]</scope>
    <source>
        <strain evidence="6">ATCC VR-1470 / WSU 86-1044</strain>
    </source>
</reference>
<dbReference type="EC" id="3.6.3.-" evidence="5"/>
<dbReference type="STRING" id="716544.wcw_0578"/>
<dbReference type="Gene3D" id="3.40.50.300">
    <property type="entry name" value="P-loop containing nucleotide triphosphate hydrolases"/>
    <property type="match status" value="1"/>
</dbReference>
<evidence type="ECO:0000256" key="3">
    <source>
        <dbReference type="ARBA" id="ARBA00022840"/>
    </source>
</evidence>
<evidence type="ECO:0000313" key="6">
    <source>
        <dbReference type="Proteomes" id="UP000001505"/>
    </source>
</evidence>
<proteinExistence type="predicted"/>
<keyword evidence="3" id="KW-0067">ATP-binding</keyword>
<evidence type="ECO:0000256" key="2">
    <source>
        <dbReference type="ARBA" id="ARBA00022741"/>
    </source>
</evidence>
<dbReference type="OrthoDB" id="18967at2"/>
<dbReference type="AlphaFoldDB" id="D6YUY7"/>
<feature type="domain" description="ABC transporter" evidence="4">
    <location>
        <begin position="3"/>
        <end position="220"/>
    </location>
</feature>
<dbReference type="SUPFAM" id="SSF52540">
    <property type="entry name" value="P-loop containing nucleoside triphosphate hydrolases"/>
    <property type="match status" value="1"/>
</dbReference>
<accession>D6YUY7</accession>
<keyword evidence="1" id="KW-0813">Transport</keyword>
<dbReference type="SMART" id="SM00382">
    <property type="entry name" value="AAA"/>
    <property type="match status" value="1"/>
</dbReference>
<evidence type="ECO:0000256" key="1">
    <source>
        <dbReference type="ARBA" id="ARBA00022448"/>
    </source>
</evidence>
<dbReference type="InterPro" id="IPR003593">
    <property type="entry name" value="AAA+_ATPase"/>
</dbReference>